<gene>
    <name evidence="1" type="ORF">Amon02_001339300</name>
</gene>
<comment type="caution">
    <text evidence="1">The sequence shown here is derived from an EMBL/GenBank/DDBJ whole genome shotgun (WGS) entry which is preliminary data.</text>
</comment>
<organism evidence="1 2">
    <name type="scientific">Ambrosiozyma monospora</name>
    <name type="common">Yeast</name>
    <name type="synonym">Endomycopsis monosporus</name>
    <dbReference type="NCBI Taxonomy" id="43982"/>
    <lineage>
        <taxon>Eukaryota</taxon>
        <taxon>Fungi</taxon>
        <taxon>Dikarya</taxon>
        <taxon>Ascomycota</taxon>
        <taxon>Saccharomycotina</taxon>
        <taxon>Pichiomycetes</taxon>
        <taxon>Pichiales</taxon>
        <taxon>Pichiaceae</taxon>
        <taxon>Ambrosiozyma</taxon>
    </lineage>
</organism>
<reference evidence="1" key="1">
    <citation type="submission" date="2023-04" db="EMBL/GenBank/DDBJ databases">
        <title>Ambrosiozyma monospora NBRC 10751.</title>
        <authorList>
            <person name="Ichikawa N."/>
            <person name="Sato H."/>
            <person name="Tonouchi N."/>
        </authorList>
    </citation>
    <scope>NUCLEOTIDE SEQUENCE</scope>
    <source>
        <strain evidence="1">NBRC 10751</strain>
    </source>
</reference>
<dbReference type="Proteomes" id="UP001165064">
    <property type="component" value="Unassembled WGS sequence"/>
</dbReference>
<sequence>MDVDVLIWGSSHKVEAYTLNNKFFVNPGSATGAYASGRMDIEDLNVIDGILRDRKAREARELEAQKEFVTTESEKTKDVKDEGSDSTTKESDDSKEVDDKKETTKEEER</sequence>
<proteinExistence type="predicted"/>
<dbReference type="EMBL" id="BSXS01017501">
    <property type="protein sequence ID" value="GMF08904.1"/>
    <property type="molecule type" value="Genomic_DNA"/>
</dbReference>
<accession>A0ACB5UDR4</accession>
<evidence type="ECO:0000313" key="2">
    <source>
        <dbReference type="Proteomes" id="UP001165064"/>
    </source>
</evidence>
<name>A0ACB5UDR4_AMBMO</name>
<protein>
    <submittedName>
        <fullName evidence="1">Unnamed protein product</fullName>
    </submittedName>
</protein>
<keyword evidence="2" id="KW-1185">Reference proteome</keyword>
<evidence type="ECO:0000313" key="1">
    <source>
        <dbReference type="EMBL" id="GMF08904.1"/>
    </source>
</evidence>